<dbReference type="PANTHER" id="PTHR47691:SF3">
    <property type="entry name" value="HTH-TYPE TRANSCRIPTIONAL REGULATOR RV0890C-RELATED"/>
    <property type="match status" value="1"/>
</dbReference>
<organism evidence="4 5">
    <name type="scientific">Paraburkholderia dipogonis</name>
    <dbReference type="NCBI Taxonomy" id="1211383"/>
    <lineage>
        <taxon>Bacteria</taxon>
        <taxon>Pseudomonadati</taxon>
        <taxon>Pseudomonadota</taxon>
        <taxon>Betaproteobacteria</taxon>
        <taxon>Burkholderiales</taxon>
        <taxon>Burkholderiaceae</taxon>
        <taxon>Paraburkholderia</taxon>
    </lineage>
</organism>
<sequence>MSTSTQVSSTRSAVLDSAHVDDIRVALFGPFRLLAAERLLYQGDVALRLGSRALDILIVLVERAGEVVSKRDLIARVWPDVVVDESSLRVQLVSLRRALGDGQAGARYVTNVPGRGYCFVAPVSRAATPGRLQAIAEQPIAASKPVSGDDTQLPAQLTRMVGREDAVRTISSQLACQRFVSIVGPGGMGKTTVAISVSHVFVAEFEVPACFVDLGALTTPDLVAATIASALGVVVQSANALPSLMAFLLERRLLLVLDCCEHVVEATATLAERIFRDAPQVHILATSREKLRVEGEHVHRLTPLESPPDEEGLTAAKALEYSAVQLFVERAAAGDNGFELSDGDASIVADICRKLDGIALAIELVAGRVDAYGIRGTAEFLNNRFGLLWQSRRTALPRHQTLKAMLDWSYRLLTAFEQTVLCRLSLFVGTFCLDAARSIVADDDVDEARVVDAVGSLVAKSLASAEKAGDATMRYRLLDTTRAYVTEKLAESGEMDVIARRHVSYFCELLEGANAADCHDLVECAQQLGNVRAALDWSFSDRGDPCVGTALVAASAPLFLQLSLLSECRRWTERALTPIESASLGSRREMELQASLGLSSMFTTGNREEVHSALTRGLELAESLHEPYHQLRLLGGLNIFLTRIGDFRGALKVAQQSEIVAKALADPAAAALADCMLGVAHHLIGNQASARAHCETAVVRAIASHRINMIQFGCDHRIRALVALARTLWLQGFPDQAVKVARQTIHEADEFKHPVSLSSALIWTSSVFIWSGDWTAAETIIERLAVHAARHSLGPCQAVSLGLTGALLIRRGSAQGGIQVLRGCLEELYAGRHHILTPVLASAMAEGLMVLGNFKDAVATIDYALARVAENGGSSETPEILRIKGRVLASAPQPDPSEVKDWLLRSLESARQQSALGWELRTATTLARLLSDQERRTEAHDLLAGVYGRFTEGFGTSDLKKAMRLLDDLSRPVD</sequence>
<dbReference type="SUPFAM" id="SSF52540">
    <property type="entry name" value="P-loop containing nucleoside triphosphate hydrolases"/>
    <property type="match status" value="1"/>
</dbReference>
<keyword evidence="5" id="KW-1185">Reference proteome</keyword>
<dbReference type="CDD" id="cd00383">
    <property type="entry name" value="trans_reg_C"/>
    <property type="match status" value="1"/>
</dbReference>
<dbReference type="Pfam" id="PF25872">
    <property type="entry name" value="HTH_77"/>
    <property type="match status" value="1"/>
</dbReference>
<evidence type="ECO:0000313" key="4">
    <source>
        <dbReference type="EMBL" id="MFM0005822.1"/>
    </source>
</evidence>
<dbReference type="InterPro" id="IPR016032">
    <property type="entry name" value="Sig_transdc_resp-reg_C-effctor"/>
</dbReference>
<feature type="domain" description="OmpR/PhoB-type" evidence="3">
    <location>
        <begin position="23"/>
        <end position="121"/>
    </location>
</feature>
<dbReference type="Gene3D" id="1.25.40.10">
    <property type="entry name" value="Tetratricopeptide repeat domain"/>
    <property type="match status" value="1"/>
</dbReference>
<feature type="DNA-binding region" description="OmpR/PhoB-type" evidence="2">
    <location>
        <begin position="23"/>
        <end position="121"/>
    </location>
</feature>
<dbReference type="InterPro" id="IPR027417">
    <property type="entry name" value="P-loop_NTPase"/>
</dbReference>
<dbReference type="InterPro" id="IPR036388">
    <property type="entry name" value="WH-like_DNA-bd_sf"/>
</dbReference>
<dbReference type="Proteomes" id="UP001629230">
    <property type="component" value="Unassembled WGS sequence"/>
</dbReference>
<evidence type="ECO:0000259" key="3">
    <source>
        <dbReference type="PROSITE" id="PS51755"/>
    </source>
</evidence>
<proteinExistence type="predicted"/>
<dbReference type="SUPFAM" id="SSF48452">
    <property type="entry name" value="TPR-like"/>
    <property type="match status" value="2"/>
</dbReference>
<comment type="caution">
    <text evidence="4">The sequence shown here is derived from an EMBL/GenBank/DDBJ whole genome shotgun (WGS) entry which is preliminary data.</text>
</comment>
<dbReference type="InterPro" id="IPR001867">
    <property type="entry name" value="OmpR/PhoB-type_DNA-bd"/>
</dbReference>
<name>A0ABW9B2X5_9BURK</name>
<gene>
    <name evidence="4" type="ORF">PQR57_33080</name>
</gene>
<dbReference type="EMBL" id="JAQQEZ010000033">
    <property type="protein sequence ID" value="MFM0005822.1"/>
    <property type="molecule type" value="Genomic_DNA"/>
</dbReference>
<evidence type="ECO:0000256" key="1">
    <source>
        <dbReference type="ARBA" id="ARBA00023125"/>
    </source>
</evidence>
<reference evidence="4 5" key="1">
    <citation type="journal article" date="2024" name="Chem. Sci.">
        <title>Discovery of megapolipeptins by genome mining of a Burkholderiales bacteria collection.</title>
        <authorList>
            <person name="Paulo B.S."/>
            <person name="Recchia M.J.J."/>
            <person name="Lee S."/>
            <person name="Fergusson C.H."/>
            <person name="Romanowski S.B."/>
            <person name="Hernandez A."/>
            <person name="Krull N."/>
            <person name="Liu D.Y."/>
            <person name="Cavanagh H."/>
            <person name="Bos A."/>
            <person name="Gray C.A."/>
            <person name="Murphy B.T."/>
            <person name="Linington R.G."/>
            <person name="Eustaquio A.S."/>
        </authorList>
    </citation>
    <scope>NUCLEOTIDE SEQUENCE [LARGE SCALE GENOMIC DNA]</scope>
    <source>
        <strain evidence="4 5">RL17-350-BIC-A</strain>
    </source>
</reference>
<evidence type="ECO:0000256" key="2">
    <source>
        <dbReference type="PROSITE-ProRule" id="PRU01091"/>
    </source>
</evidence>
<dbReference type="SMART" id="SM00862">
    <property type="entry name" value="Trans_reg_C"/>
    <property type="match status" value="1"/>
</dbReference>
<dbReference type="SUPFAM" id="SSF46894">
    <property type="entry name" value="C-terminal effector domain of the bipartite response regulators"/>
    <property type="match status" value="1"/>
</dbReference>
<dbReference type="PANTHER" id="PTHR47691">
    <property type="entry name" value="REGULATOR-RELATED"/>
    <property type="match status" value="1"/>
</dbReference>
<accession>A0ABW9B2X5</accession>
<dbReference type="InterPro" id="IPR058852">
    <property type="entry name" value="HTH_77"/>
</dbReference>
<dbReference type="InterPro" id="IPR011990">
    <property type="entry name" value="TPR-like_helical_dom_sf"/>
</dbReference>
<protein>
    <submittedName>
        <fullName evidence="4">Winged helix-turn-helix domain-containing protein</fullName>
    </submittedName>
</protein>
<dbReference type="PRINTS" id="PR00364">
    <property type="entry name" value="DISEASERSIST"/>
</dbReference>
<keyword evidence="1 2" id="KW-0238">DNA-binding</keyword>
<evidence type="ECO:0000313" key="5">
    <source>
        <dbReference type="Proteomes" id="UP001629230"/>
    </source>
</evidence>
<dbReference type="InterPro" id="IPR002182">
    <property type="entry name" value="NB-ARC"/>
</dbReference>
<dbReference type="Pfam" id="PF00486">
    <property type="entry name" value="Trans_reg_C"/>
    <property type="match status" value="1"/>
</dbReference>
<dbReference type="PROSITE" id="PS51755">
    <property type="entry name" value="OMPR_PHOB"/>
    <property type="match status" value="1"/>
</dbReference>
<dbReference type="RefSeq" id="WP_408180486.1">
    <property type="nucleotide sequence ID" value="NZ_JAQQEZ010000033.1"/>
</dbReference>
<dbReference type="Gene3D" id="1.10.10.10">
    <property type="entry name" value="Winged helix-like DNA-binding domain superfamily/Winged helix DNA-binding domain"/>
    <property type="match status" value="1"/>
</dbReference>
<dbReference type="Pfam" id="PF00931">
    <property type="entry name" value="NB-ARC"/>
    <property type="match status" value="1"/>
</dbReference>
<dbReference type="Gene3D" id="3.40.50.300">
    <property type="entry name" value="P-loop containing nucleotide triphosphate hydrolases"/>
    <property type="match status" value="1"/>
</dbReference>